<comment type="caution">
    <text evidence="1">The sequence shown here is derived from an EMBL/GenBank/DDBJ whole genome shotgun (WGS) entry which is preliminary data.</text>
</comment>
<evidence type="ECO:0000313" key="2">
    <source>
        <dbReference type="Proteomes" id="UP000254720"/>
    </source>
</evidence>
<sequence length="168" mass="20116">MMSYNSDYISYIEGQIHNQRRIQNALEVELAKKIDIASVRQNQEQLLKSYRDDWNKSWRSWSIFKDNTREEHMDKFQKSINTLSVSNLIYYLEYLENEMSYAISKNGANYASIINKLYSNFMSNFDKESREILLNILHAEVEIKRLISKQNGREEYDGDFIRLGRYIK</sequence>
<protein>
    <submittedName>
        <fullName evidence="1">Uncharacterized protein</fullName>
    </submittedName>
</protein>
<reference evidence="1 2" key="1">
    <citation type="submission" date="2018-07" db="EMBL/GenBank/DDBJ databases">
        <title>Genomic Encyclopedia of Type Strains, Phase IV (KMG-IV): sequencing the most valuable type-strain genomes for metagenomic binning, comparative biology and taxonomic classification.</title>
        <authorList>
            <person name="Goeker M."/>
        </authorList>
    </citation>
    <scope>NUCLEOTIDE SEQUENCE [LARGE SCALE GENOMIC DNA]</scope>
    <source>
        <strain evidence="1 2">DSM 16500</strain>
    </source>
</reference>
<name>A0A370GM01_9COXI</name>
<evidence type="ECO:0000313" key="1">
    <source>
        <dbReference type="EMBL" id="RDI43434.1"/>
    </source>
</evidence>
<gene>
    <name evidence="1" type="ORF">C8D86_11190</name>
</gene>
<dbReference type="EMBL" id="QQAX01000011">
    <property type="protein sequence ID" value="RDI43434.1"/>
    <property type="molecule type" value="Genomic_DNA"/>
</dbReference>
<dbReference type="Proteomes" id="UP000254720">
    <property type="component" value="Unassembled WGS sequence"/>
</dbReference>
<proteinExistence type="predicted"/>
<accession>A0A370GM01</accession>
<organism evidence="1 2">
    <name type="scientific">Aquicella lusitana</name>
    <dbReference type="NCBI Taxonomy" id="254246"/>
    <lineage>
        <taxon>Bacteria</taxon>
        <taxon>Pseudomonadati</taxon>
        <taxon>Pseudomonadota</taxon>
        <taxon>Gammaproteobacteria</taxon>
        <taxon>Legionellales</taxon>
        <taxon>Coxiellaceae</taxon>
        <taxon>Aquicella</taxon>
    </lineage>
</organism>
<dbReference type="AlphaFoldDB" id="A0A370GM01"/>
<dbReference type="RefSeq" id="WP_114834459.1">
    <property type="nucleotide sequence ID" value="NZ_LR699114.1"/>
</dbReference>
<keyword evidence="2" id="KW-1185">Reference proteome</keyword>